<dbReference type="EMBL" id="CAUOFW020007613">
    <property type="protein sequence ID" value="CAK9179956.1"/>
    <property type="molecule type" value="Genomic_DNA"/>
</dbReference>
<evidence type="ECO:0000256" key="1">
    <source>
        <dbReference type="SAM" id="SignalP"/>
    </source>
</evidence>
<dbReference type="InterPro" id="IPR023296">
    <property type="entry name" value="Glyco_hydro_beta-prop_sf"/>
</dbReference>
<gene>
    <name evidence="2" type="ORF">ILEXP_LOCUS49901</name>
</gene>
<sequence>MAKSCVWVICLFSLLLGHGVLELEASQHEYRNPQSMQSQSSKRQPYRTAYHFQPPQNWMNVFKPLIILLSSSCSSDLASYAG</sequence>
<dbReference type="AlphaFoldDB" id="A0ABC8UFZ9"/>
<protein>
    <submittedName>
        <fullName evidence="2">Uncharacterized protein</fullName>
    </submittedName>
</protein>
<dbReference type="Gene3D" id="2.115.10.20">
    <property type="entry name" value="Glycosyl hydrolase domain, family 43"/>
    <property type="match status" value="1"/>
</dbReference>
<name>A0ABC8UFZ9_9AQUA</name>
<reference evidence="2 3" key="1">
    <citation type="submission" date="2024-02" db="EMBL/GenBank/DDBJ databases">
        <authorList>
            <person name="Vignale AGUSTIN F."/>
            <person name="Sosa J E."/>
            <person name="Modenutti C."/>
        </authorList>
    </citation>
    <scope>NUCLEOTIDE SEQUENCE [LARGE SCALE GENOMIC DNA]</scope>
</reference>
<feature type="chain" id="PRO_5044741539" evidence="1">
    <location>
        <begin position="18"/>
        <end position="82"/>
    </location>
</feature>
<keyword evidence="3" id="KW-1185">Reference proteome</keyword>
<organism evidence="2 3">
    <name type="scientific">Ilex paraguariensis</name>
    <name type="common">yerba mate</name>
    <dbReference type="NCBI Taxonomy" id="185542"/>
    <lineage>
        <taxon>Eukaryota</taxon>
        <taxon>Viridiplantae</taxon>
        <taxon>Streptophyta</taxon>
        <taxon>Embryophyta</taxon>
        <taxon>Tracheophyta</taxon>
        <taxon>Spermatophyta</taxon>
        <taxon>Magnoliopsida</taxon>
        <taxon>eudicotyledons</taxon>
        <taxon>Gunneridae</taxon>
        <taxon>Pentapetalae</taxon>
        <taxon>asterids</taxon>
        <taxon>campanulids</taxon>
        <taxon>Aquifoliales</taxon>
        <taxon>Aquifoliaceae</taxon>
        <taxon>Ilex</taxon>
    </lineage>
</organism>
<keyword evidence="1" id="KW-0732">Signal</keyword>
<evidence type="ECO:0000313" key="3">
    <source>
        <dbReference type="Proteomes" id="UP001642360"/>
    </source>
</evidence>
<evidence type="ECO:0000313" key="2">
    <source>
        <dbReference type="EMBL" id="CAK9179956.1"/>
    </source>
</evidence>
<proteinExistence type="predicted"/>
<feature type="signal peptide" evidence="1">
    <location>
        <begin position="1"/>
        <end position="17"/>
    </location>
</feature>
<dbReference type="Proteomes" id="UP001642360">
    <property type="component" value="Unassembled WGS sequence"/>
</dbReference>
<accession>A0ABC8UFZ9</accession>
<comment type="caution">
    <text evidence="2">The sequence shown here is derived from an EMBL/GenBank/DDBJ whole genome shotgun (WGS) entry which is preliminary data.</text>
</comment>